<feature type="domain" description="ShKT" evidence="7">
    <location>
        <begin position="28"/>
        <end position="65"/>
    </location>
</feature>
<dbReference type="InterPro" id="IPR003582">
    <property type="entry name" value="ShKT_dom"/>
</dbReference>
<dbReference type="InterPro" id="IPR036249">
    <property type="entry name" value="Thioredoxin-like_sf"/>
</dbReference>
<keyword evidence="2 4" id="KW-0575">Peroxidase</keyword>
<reference evidence="8" key="1">
    <citation type="submission" date="2023-06" db="EMBL/GenBank/DDBJ databases">
        <title>Survivors Of The Sea: Transcriptome response of Skeletonema marinoi to long-term dormancy.</title>
        <authorList>
            <person name="Pinder M.I.M."/>
            <person name="Kourtchenko O."/>
            <person name="Robertson E.K."/>
            <person name="Larsson T."/>
            <person name="Maumus F."/>
            <person name="Osuna-Cruz C.M."/>
            <person name="Vancaester E."/>
            <person name="Stenow R."/>
            <person name="Vandepoele K."/>
            <person name="Ploug H."/>
            <person name="Bruchert V."/>
            <person name="Godhe A."/>
            <person name="Topel M."/>
        </authorList>
    </citation>
    <scope>NUCLEOTIDE SEQUENCE</scope>
    <source>
        <strain evidence="8">R05AC</strain>
    </source>
</reference>
<protein>
    <recommendedName>
        <fullName evidence="4">Glutathione peroxidase</fullName>
    </recommendedName>
</protein>
<evidence type="ECO:0000259" key="6">
    <source>
        <dbReference type="PROSITE" id="PS51352"/>
    </source>
</evidence>
<dbReference type="PROSITE" id="PS00763">
    <property type="entry name" value="GLUTATHIONE_PEROXID_2"/>
    <property type="match status" value="1"/>
</dbReference>
<dbReference type="Proteomes" id="UP001224775">
    <property type="component" value="Unassembled WGS sequence"/>
</dbReference>
<dbReference type="InterPro" id="IPR000889">
    <property type="entry name" value="Glutathione_peroxidase"/>
</dbReference>
<dbReference type="PANTHER" id="PTHR11592">
    <property type="entry name" value="GLUTATHIONE PEROXIDASE"/>
    <property type="match status" value="1"/>
</dbReference>
<accession>A0AAD8XZW1</accession>
<dbReference type="Pfam" id="PF01549">
    <property type="entry name" value="ShK"/>
    <property type="match status" value="1"/>
</dbReference>
<dbReference type="AlphaFoldDB" id="A0AAD8XZW1"/>
<feature type="domain" description="Thioredoxin" evidence="6">
    <location>
        <begin position="79"/>
        <end position="238"/>
    </location>
</feature>
<evidence type="ECO:0000313" key="8">
    <source>
        <dbReference type="EMBL" id="KAK1736986.1"/>
    </source>
</evidence>
<evidence type="ECO:0000259" key="7">
    <source>
        <dbReference type="PROSITE" id="PS51670"/>
    </source>
</evidence>
<dbReference type="PROSITE" id="PS51352">
    <property type="entry name" value="THIOREDOXIN_2"/>
    <property type="match status" value="1"/>
</dbReference>
<keyword evidence="9" id="KW-1185">Reference proteome</keyword>
<organism evidence="8 9">
    <name type="scientific">Skeletonema marinoi</name>
    <dbReference type="NCBI Taxonomy" id="267567"/>
    <lineage>
        <taxon>Eukaryota</taxon>
        <taxon>Sar</taxon>
        <taxon>Stramenopiles</taxon>
        <taxon>Ochrophyta</taxon>
        <taxon>Bacillariophyta</taxon>
        <taxon>Coscinodiscophyceae</taxon>
        <taxon>Thalassiosirophycidae</taxon>
        <taxon>Thalassiosirales</taxon>
        <taxon>Skeletonemataceae</taxon>
        <taxon>Skeletonema</taxon>
        <taxon>Skeletonema marinoi-dohrnii complex</taxon>
    </lineage>
</organism>
<evidence type="ECO:0000256" key="1">
    <source>
        <dbReference type="ARBA" id="ARBA00006926"/>
    </source>
</evidence>
<comment type="similarity">
    <text evidence="1 4">Belongs to the glutathione peroxidase family.</text>
</comment>
<dbReference type="EMBL" id="JATAAI010000027">
    <property type="protein sequence ID" value="KAK1736986.1"/>
    <property type="molecule type" value="Genomic_DNA"/>
</dbReference>
<dbReference type="PROSITE" id="PS51355">
    <property type="entry name" value="GLUTATHIONE_PEROXID_3"/>
    <property type="match status" value="1"/>
</dbReference>
<comment type="caution">
    <text evidence="8">The sequence shown here is derived from an EMBL/GenBank/DDBJ whole genome shotgun (WGS) entry which is preliminary data.</text>
</comment>
<dbReference type="PANTHER" id="PTHR11592:SF132">
    <property type="entry name" value="GLUTATHIONE PEROXIDASE 7, CHLOROPLASTIC-RELATED"/>
    <property type="match status" value="1"/>
</dbReference>
<dbReference type="Gene3D" id="3.40.30.10">
    <property type="entry name" value="Glutaredoxin"/>
    <property type="match status" value="1"/>
</dbReference>
<sequence>MKTAFHFLYAALLILVSIPHSQGNLSYNVIEDKLEECADWAEQGECTKNPRYMEEKCPASCKWQASEDERTKKAIEEKLENIESFFDLEAEDIDGELLKFDQFKGKVTVIANVASFCGYTESHYKGLVDLYSQFKASAIGFNILAFPCNQFGEQEPNQCHSIKEFALSKGVEFTMMNKVDVNGSEASPVYLFLKKVAGPPRIIWNFATYYVVRPDGTVNSYSGVEPTELKDVILEAMGMDKDEL</sequence>
<dbReference type="PROSITE" id="PS51670">
    <property type="entry name" value="SHKT"/>
    <property type="match status" value="1"/>
</dbReference>
<dbReference type="InterPro" id="IPR029760">
    <property type="entry name" value="GPX_CS"/>
</dbReference>
<evidence type="ECO:0000256" key="5">
    <source>
        <dbReference type="SAM" id="SignalP"/>
    </source>
</evidence>
<feature type="signal peptide" evidence="5">
    <location>
        <begin position="1"/>
        <end position="23"/>
    </location>
</feature>
<dbReference type="GO" id="GO:0006979">
    <property type="term" value="P:response to oxidative stress"/>
    <property type="evidence" value="ECO:0007669"/>
    <property type="project" value="InterPro"/>
</dbReference>
<dbReference type="GO" id="GO:0004601">
    <property type="term" value="F:peroxidase activity"/>
    <property type="evidence" value="ECO:0007669"/>
    <property type="project" value="UniProtKB-KW"/>
</dbReference>
<feature type="chain" id="PRO_5042061809" description="Glutathione peroxidase" evidence="5">
    <location>
        <begin position="24"/>
        <end position="244"/>
    </location>
</feature>
<keyword evidence="5" id="KW-0732">Signal</keyword>
<evidence type="ECO:0000256" key="3">
    <source>
        <dbReference type="ARBA" id="ARBA00023002"/>
    </source>
</evidence>
<proteinExistence type="inferred from homology"/>
<dbReference type="CDD" id="cd00340">
    <property type="entry name" value="GSH_Peroxidase"/>
    <property type="match status" value="1"/>
</dbReference>
<dbReference type="SUPFAM" id="SSF52833">
    <property type="entry name" value="Thioredoxin-like"/>
    <property type="match status" value="1"/>
</dbReference>
<keyword evidence="3 4" id="KW-0560">Oxidoreductase</keyword>
<dbReference type="InterPro" id="IPR013766">
    <property type="entry name" value="Thioredoxin_domain"/>
</dbReference>
<gene>
    <name evidence="8" type="ORF">QTG54_012431</name>
</gene>
<name>A0AAD8XZW1_9STRA</name>
<dbReference type="PRINTS" id="PR01011">
    <property type="entry name" value="GLUTPROXDASE"/>
</dbReference>
<evidence type="ECO:0000256" key="4">
    <source>
        <dbReference type="RuleBase" id="RU000499"/>
    </source>
</evidence>
<evidence type="ECO:0000256" key="2">
    <source>
        <dbReference type="ARBA" id="ARBA00022559"/>
    </source>
</evidence>
<dbReference type="Pfam" id="PF00255">
    <property type="entry name" value="GSHPx"/>
    <property type="match status" value="1"/>
</dbReference>
<evidence type="ECO:0000313" key="9">
    <source>
        <dbReference type="Proteomes" id="UP001224775"/>
    </source>
</evidence>